<reference evidence="1" key="1">
    <citation type="submission" date="2022-10" db="EMBL/GenBank/DDBJ databases">
        <title>Gaoshiqiia sediminis gen. nov., sp. nov., isolated from coastal sediment.</title>
        <authorList>
            <person name="Yu W.X."/>
            <person name="Mu D.S."/>
            <person name="Du J.Z."/>
            <person name="Liang Y.Q."/>
        </authorList>
    </citation>
    <scope>NUCLEOTIDE SEQUENCE</scope>
    <source>
        <strain evidence="1">A06</strain>
    </source>
</reference>
<protein>
    <submittedName>
        <fullName evidence="1">Uncharacterized protein</fullName>
    </submittedName>
</protein>
<evidence type="ECO:0000313" key="2">
    <source>
        <dbReference type="Proteomes" id="UP001163821"/>
    </source>
</evidence>
<name>A0AA41Y605_9BACT</name>
<dbReference type="Proteomes" id="UP001163821">
    <property type="component" value="Unassembled WGS sequence"/>
</dbReference>
<accession>A0AA41Y605</accession>
<comment type="caution">
    <text evidence="1">The sequence shown here is derived from an EMBL/GenBank/DDBJ whole genome shotgun (WGS) entry which is preliminary data.</text>
</comment>
<sequence length="341" mass="39237">MVDLTFHERQHLQKLLQQQGSIKYIFDEFVRKVGQIMTGWSDSGSENVWIRNANIERAIENELAVLREKLLDNIQSHTTDAWERSNLKTDELVSGFIDNLPINETIRKGMFARNEEAFSAFMKRKVDGFTISDRVWKVTGTAKENIEHYLSSGLSTGRPAALISQDVRQLLKEPDRRFHRIRNADGKLVPSAPMAAYHPGQGVYRSSYKNALRLAVTNTNEMYRLADHERWKNLDFILGVDIRRSASNKGPCPICDAMVGKYPKDFVYKGWHPFCICPATPILMKEDDFMKSITDENYQTSGQITELPENGREYLEEQAAKSNLKTDSYLLRDNKKYFNAK</sequence>
<dbReference type="EMBL" id="JAPAAF010000028">
    <property type="protein sequence ID" value="MCW0484056.1"/>
    <property type="molecule type" value="Genomic_DNA"/>
</dbReference>
<dbReference type="RefSeq" id="WP_282592648.1">
    <property type="nucleotide sequence ID" value="NZ_JAPAAF010000028.1"/>
</dbReference>
<evidence type="ECO:0000313" key="1">
    <source>
        <dbReference type="EMBL" id="MCW0484056.1"/>
    </source>
</evidence>
<organism evidence="1 2">
    <name type="scientific">Gaoshiqia sediminis</name>
    <dbReference type="NCBI Taxonomy" id="2986998"/>
    <lineage>
        <taxon>Bacteria</taxon>
        <taxon>Pseudomonadati</taxon>
        <taxon>Bacteroidota</taxon>
        <taxon>Bacteroidia</taxon>
        <taxon>Marinilabiliales</taxon>
        <taxon>Prolixibacteraceae</taxon>
        <taxon>Gaoshiqia</taxon>
    </lineage>
</organism>
<dbReference type="AlphaFoldDB" id="A0AA41Y605"/>
<keyword evidence="2" id="KW-1185">Reference proteome</keyword>
<proteinExistence type="predicted"/>
<gene>
    <name evidence="1" type="ORF">N2K84_15040</name>
</gene>